<evidence type="ECO:0000256" key="1">
    <source>
        <dbReference type="SAM" id="Coils"/>
    </source>
</evidence>
<gene>
    <name evidence="3" type="ORF">KGM_213964</name>
</gene>
<organism evidence="3 4">
    <name type="scientific">Danaus plexippus plexippus</name>
    <dbReference type="NCBI Taxonomy" id="278856"/>
    <lineage>
        <taxon>Eukaryota</taxon>
        <taxon>Metazoa</taxon>
        <taxon>Ecdysozoa</taxon>
        <taxon>Arthropoda</taxon>
        <taxon>Hexapoda</taxon>
        <taxon>Insecta</taxon>
        <taxon>Pterygota</taxon>
        <taxon>Neoptera</taxon>
        <taxon>Endopterygota</taxon>
        <taxon>Lepidoptera</taxon>
        <taxon>Glossata</taxon>
        <taxon>Ditrysia</taxon>
        <taxon>Papilionoidea</taxon>
        <taxon>Nymphalidae</taxon>
        <taxon>Danainae</taxon>
        <taxon>Danaini</taxon>
        <taxon>Danaina</taxon>
        <taxon>Danaus</taxon>
        <taxon>Danaus</taxon>
    </lineage>
</organism>
<sequence length="674" mass="75947">MALPQGKNIKTITVAYTDERQRIVPTNAQPSARPVETATGKANRLYQTAKSQLEQSGNLKSSIKEAVLDSLSELYGTVLQVDERMRSLELQLVKLRLEGEETLKNKLEEKEKFINTILEKLDWGGKIGELVTNTEDIKKMINFDVLGRFDEYPPGRVLCGDVKKLEGLMEEVKNVRRVIEDTGAKVDTVGTRVREVEGKLTEYGETVRDTGKAIETLKASASTYAEAARAPKPKVQLPPCRPNHALIVSSTAPKDTSDTVIGKVREALDARRSGIQIGRVRKIRDGKIVISCGDWPGLEKTESRLKSQAGLKLEPAANRDPRVIIRNVFCYNTEADIIESLKCQNQKLWRDLDPAHFRVKEVYRRKARNPHQAHVVLQVSPQVWRKLTEAGTIYIDIQGLTAEDQSSLVQCTRCLGYGHGRRNCKETVDRCSHCGGGRGHDRTNCPSRVDGRPTVCRNCDRVGAQETGHNAFSGDCPIRRKWDGIARFSEMNRADPAHDRAFKIPSVLDHFNRAFQGAMTNTKTQSVDEHMIKFKGHNIMTICQKHTSLVGVSNVVHENFDKKIRNFDSSSLPPCKAELQQHLLRVRYVTKIWRNAHSKHPTSLSPIAFRWTINGDKYDFVWFLGDQLPSSAADIIVQNDRILEDNESSQEDDMNDTDKDSDDDDDDYEDASFL</sequence>
<dbReference type="InParanoid" id="A0A212EIV6"/>
<dbReference type="eggNOG" id="ENOG502T7N8">
    <property type="taxonomic scope" value="Eukaryota"/>
</dbReference>
<evidence type="ECO:0000313" key="4">
    <source>
        <dbReference type="Proteomes" id="UP000007151"/>
    </source>
</evidence>
<dbReference type="KEGG" id="dpl:KGM_213964"/>
<evidence type="ECO:0000256" key="2">
    <source>
        <dbReference type="SAM" id="MobiDB-lite"/>
    </source>
</evidence>
<dbReference type="AlphaFoldDB" id="A0A212EIV6"/>
<accession>A0A212EIV6</accession>
<protein>
    <submittedName>
        <fullName evidence="3">TRAS3 protein</fullName>
    </submittedName>
</protein>
<reference evidence="3 4" key="1">
    <citation type="journal article" date="2011" name="Cell">
        <title>The monarch butterfly genome yields insights into long-distance migration.</title>
        <authorList>
            <person name="Zhan S."/>
            <person name="Merlin C."/>
            <person name="Boore J.L."/>
            <person name="Reppert S.M."/>
        </authorList>
    </citation>
    <scope>NUCLEOTIDE SEQUENCE [LARGE SCALE GENOMIC DNA]</scope>
    <source>
        <strain evidence="3">F-2</strain>
    </source>
</reference>
<proteinExistence type="predicted"/>
<feature type="compositionally biased region" description="Acidic residues" evidence="2">
    <location>
        <begin position="645"/>
        <end position="674"/>
    </location>
</feature>
<keyword evidence="4" id="KW-1185">Reference proteome</keyword>
<comment type="caution">
    <text evidence="3">The sequence shown here is derived from an EMBL/GenBank/DDBJ whole genome shotgun (WGS) entry which is preliminary data.</text>
</comment>
<keyword evidence="1" id="KW-0175">Coiled coil</keyword>
<dbReference type="EMBL" id="AGBW02014565">
    <property type="protein sequence ID" value="OWR41401.1"/>
    <property type="molecule type" value="Genomic_DNA"/>
</dbReference>
<feature type="coiled-coil region" evidence="1">
    <location>
        <begin position="78"/>
        <end position="110"/>
    </location>
</feature>
<name>A0A212EIV6_DANPL</name>
<dbReference type="Proteomes" id="UP000007151">
    <property type="component" value="Unassembled WGS sequence"/>
</dbReference>
<feature type="region of interest" description="Disordered" evidence="2">
    <location>
        <begin position="641"/>
        <end position="674"/>
    </location>
</feature>
<evidence type="ECO:0000313" key="3">
    <source>
        <dbReference type="EMBL" id="OWR41401.1"/>
    </source>
</evidence>